<evidence type="ECO:0000256" key="6">
    <source>
        <dbReference type="PIRSR" id="PIRSR600175-1"/>
    </source>
</evidence>
<evidence type="ECO:0000256" key="4">
    <source>
        <dbReference type="ARBA" id="ARBA00022989"/>
    </source>
</evidence>
<feature type="binding site" evidence="6">
    <location>
        <position position="57"/>
    </location>
    <ligand>
        <name>Na(+)</name>
        <dbReference type="ChEBI" id="CHEBI:29101"/>
        <label>1</label>
    </ligand>
</feature>
<feature type="transmembrane region" description="Helical" evidence="8">
    <location>
        <begin position="75"/>
        <end position="95"/>
    </location>
</feature>
<dbReference type="RefSeq" id="XP_066935579.1">
    <property type="nucleotide sequence ID" value="XM_067079478.1"/>
</dbReference>
<dbReference type="AlphaFoldDB" id="A0A7M5V559"/>
<dbReference type="Pfam" id="PF00209">
    <property type="entry name" value="SNF"/>
    <property type="match status" value="1"/>
</dbReference>
<feature type="transmembrane region" description="Helical" evidence="8">
    <location>
        <begin position="314"/>
        <end position="335"/>
    </location>
</feature>
<feature type="transmembrane region" description="Helical" evidence="8">
    <location>
        <begin position="509"/>
        <end position="531"/>
    </location>
</feature>
<dbReference type="GO" id="GO:0035725">
    <property type="term" value="P:sodium ion transmembrane transport"/>
    <property type="evidence" value="ECO:0007669"/>
    <property type="project" value="TreeGrafter"/>
</dbReference>
<evidence type="ECO:0000256" key="2">
    <source>
        <dbReference type="ARBA" id="ARBA00022448"/>
    </source>
</evidence>
<dbReference type="PANTHER" id="PTHR11616:SF182">
    <property type="entry name" value="TRANSPORTER"/>
    <property type="match status" value="1"/>
</dbReference>
<feature type="binding site" evidence="6">
    <location>
        <position position="320"/>
    </location>
    <ligand>
        <name>Na(+)</name>
        <dbReference type="ChEBI" id="CHEBI:29101"/>
        <label>2</label>
    </ligand>
</feature>
<dbReference type="GO" id="GO:0006865">
    <property type="term" value="P:amino acid transport"/>
    <property type="evidence" value="ECO:0007669"/>
    <property type="project" value="TreeGrafter"/>
</dbReference>
<keyword evidence="4 8" id="KW-1133">Transmembrane helix</keyword>
<dbReference type="GeneID" id="136823297"/>
<feature type="transmembrane region" description="Helical" evidence="8">
    <location>
        <begin position="465"/>
        <end position="488"/>
    </location>
</feature>
<feature type="binding site" evidence="6">
    <location>
        <position position="56"/>
    </location>
    <ligand>
        <name>Na(+)</name>
        <dbReference type="ChEBI" id="CHEBI:29101"/>
        <label>1</label>
    </ligand>
</feature>
<feature type="transmembrane region" description="Helical" evidence="8">
    <location>
        <begin position="46"/>
        <end position="63"/>
    </location>
</feature>
<evidence type="ECO:0000313" key="10">
    <source>
        <dbReference type="Proteomes" id="UP000594262"/>
    </source>
</evidence>
<accession>A0A7M5V559</accession>
<keyword evidence="3 8" id="KW-0812">Transmembrane</keyword>
<dbReference type="EnsemblMetazoa" id="CLYHEMT009969.1">
    <property type="protein sequence ID" value="CLYHEMP009969.1"/>
    <property type="gene ID" value="CLYHEMG009969"/>
</dbReference>
<feature type="transmembrane region" description="Helical" evidence="8">
    <location>
        <begin position="439"/>
        <end position="459"/>
    </location>
</feature>
<feature type="binding site" evidence="6">
    <location>
        <position position="408"/>
    </location>
    <ligand>
        <name>Na(+)</name>
        <dbReference type="ChEBI" id="CHEBI:29101"/>
        <label>1</label>
    </ligand>
</feature>
<dbReference type="OrthoDB" id="6581954at2759"/>
<feature type="transmembrane region" description="Helical" evidence="8">
    <location>
        <begin position="203"/>
        <end position="223"/>
    </location>
</feature>
<feature type="transmembrane region" description="Helical" evidence="8">
    <location>
        <begin position="555"/>
        <end position="580"/>
    </location>
</feature>
<evidence type="ECO:0000313" key="9">
    <source>
        <dbReference type="EnsemblMetazoa" id="CLYHEMP009969.1"/>
    </source>
</evidence>
<evidence type="ECO:0000256" key="5">
    <source>
        <dbReference type="ARBA" id="ARBA00023136"/>
    </source>
</evidence>
<feature type="transmembrane region" description="Helical" evidence="8">
    <location>
        <begin position="232"/>
        <end position="252"/>
    </location>
</feature>
<dbReference type="GO" id="GO:0005886">
    <property type="term" value="C:plasma membrane"/>
    <property type="evidence" value="ECO:0007669"/>
    <property type="project" value="TreeGrafter"/>
</dbReference>
<feature type="binding site" evidence="6">
    <location>
        <position position="54"/>
    </location>
    <ligand>
        <name>Na(+)</name>
        <dbReference type="ChEBI" id="CHEBI:29101"/>
        <label>1</label>
    </ligand>
</feature>
<dbReference type="SUPFAM" id="SSF161070">
    <property type="entry name" value="SNF-like"/>
    <property type="match status" value="1"/>
</dbReference>
<keyword evidence="6" id="KW-0479">Metal-binding</keyword>
<dbReference type="Proteomes" id="UP000594262">
    <property type="component" value="Unplaced"/>
</dbReference>
<name>A0A7M5V559_9CNID</name>
<feature type="binding site" evidence="6">
    <location>
        <position position="409"/>
    </location>
    <ligand>
        <name>Na(+)</name>
        <dbReference type="ChEBI" id="CHEBI:29101"/>
        <label>1</label>
    </ligand>
</feature>
<dbReference type="InterPro" id="IPR000175">
    <property type="entry name" value="Na/ntran_symport"/>
</dbReference>
<dbReference type="InterPro" id="IPR037272">
    <property type="entry name" value="SNS_sf"/>
</dbReference>
<evidence type="ECO:0008006" key="11">
    <source>
        <dbReference type="Google" id="ProtNLM"/>
    </source>
</evidence>
<dbReference type="PROSITE" id="PS50267">
    <property type="entry name" value="NA_NEUROTRAN_SYMP_3"/>
    <property type="match status" value="1"/>
</dbReference>
<feature type="transmembrane region" description="Helical" evidence="8">
    <location>
        <begin position="281"/>
        <end position="302"/>
    </location>
</feature>
<comment type="subcellular location">
    <subcellularLocation>
        <location evidence="1">Membrane</location>
        <topology evidence="1">Multi-pass membrane protein</topology>
    </subcellularLocation>
</comment>
<dbReference type="PRINTS" id="PR00176">
    <property type="entry name" value="NANEUSMPORT"/>
</dbReference>
<feature type="transmembrane region" description="Helical" evidence="8">
    <location>
        <begin position="116"/>
        <end position="148"/>
    </location>
</feature>
<feature type="binding site" evidence="6">
    <location>
        <position position="288"/>
    </location>
    <ligand>
        <name>Na(+)</name>
        <dbReference type="ChEBI" id="CHEBI:29101"/>
        <label>1</label>
    </ligand>
</feature>
<organism evidence="9 10">
    <name type="scientific">Clytia hemisphaerica</name>
    <dbReference type="NCBI Taxonomy" id="252671"/>
    <lineage>
        <taxon>Eukaryota</taxon>
        <taxon>Metazoa</taxon>
        <taxon>Cnidaria</taxon>
        <taxon>Hydrozoa</taxon>
        <taxon>Hydroidolina</taxon>
        <taxon>Leptothecata</taxon>
        <taxon>Obeliida</taxon>
        <taxon>Clytiidae</taxon>
        <taxon>Clytia</taxon>
    </lineage>
</organism>
<sequence>MAEVKFSAANDAAEVKLESKNKNGGEKNLEESGNKQPERRQWGNKFEFLLSCIGYAVGLGNIWRFPWLAKKNGGGAFLIPYFTMLILEGIPVFYLEMNIGQRFKLGPGPVWQKISPWAGGVGLCTLAASFLSGCFYRMPFGWIIYYFFTSMQNPLPWSSCPQVSDGNSTMIDLPKCKKIGSAEYYWYYTALQISSSIEDNTGLSWQLVLSLFGCYTIITACMIKGIESAGKVVYFTALFPYVCLLIFLIQGLTLEGYEEGLYYLFRPEWDRLKDPIVWKDAAAQIFFSLSLGFGGIIAYASYNDEKNDTLKDTLIICFVNCFTSIFAGCAIFSILGYRATMKSKNCILENSLNSSNMWHNCSVDYFLDQTSGGSGLAFVAFTEAIDLLPGSIFFAILFFLMLVTLGLDSAFGSLEGVLTSVIDMKIFPKLRDEWKMVTIALIMFIPGIAFCTSIGEYLIQLFSDFGIDFPIIIVAFAELMFVSYAYGLDKFGEDIEHMTGRNISLFFKICWKYVSPALIAIVLGFTFYGMVSKPPQYTAWDTEQALSVKKDYPGWALFVGVTCTLLTFICIPGYALWVVYKRRYKGEKHTINY</sequence>
<keyword evidence="6" id="KW-0915">Sodium</keyword>
<feature type="region of interest" description="Disordered" evidence="7">
    <location>
        <begin position="15"/>
        <end position="38"/>
    </location>
</feature>
<evidence type="ECO:0000256" key="3">
    <source>
        <dbReference type="ARBA" id="ARBA00022692"/>
    </source>
</evidence>
<evidence type="ECO:0000256" key="1">
    <source>
        <dbReference type="ARBA" id="ARBA00004141"/>
    </source>
</evidence>
<feature type="transmembrane region" description="Helical" evidence="8">
    <location>
        <begin position="392"/>
        <end position="418"/>
    </location>
</feature>
<proteinExistence type="predicted"/>
<reference evidence="9" key="1">
    <citation type="submission" date="2021-01" db="UniProtKB">
        <authorList>
            <consortium name="EnsemblMetazoa"/>
        </authorList>
    </citation>
    <scope>IDENTIFICATION</scope>
</reference>
<dbReference type="GO" id="GO:0046872">
    <property type="term" value="F:metal ion binding"/>
    <property type="evidence" value="ECO:0007669"/>
    <property type="project" value="UniProtKB-KW"/>
</dbReference>
<feature type="binding site" evidence="6">
    <location>
        <position position="405"/>
    </location>
    <ligand>
        <name>Na(+)</name>
        <dbReference type="ChEBI" id="CHEBI:29101"/>
        <label>1</label>
    </ligand>
</feature>
<evidence type="ECO:0000256" key="8">
    <source>
        <dbReference type="SAM" id="Phobius"/>
    </source>
</evidence>
<keyword evidence="10" id="KW-1185">Reference proteome</keyword>
<feature type="binding site" evidence="6">
    <location>
        <position position="61"/>
    </location>
    <ligand>
        <name>Na(+)</name>
        <dbReference type="ChEBI" id="CHEBI:29101"/>
        <label>1</label>
    </ligand>
</feature>
<protein>
    <recommendedName>
        <fullName evidence="11">Transporter</fullName>
    </recommendedName>
</protein>
<evidence type="ECO:0000256" key="7">
    <source>
        <dbReference type="SAM" id="MobiDB-lite"/>
    </source>
</evidence>
<keyword evidence="5 8" id="KW-0472">Membrane</keyword>
<dbReference type="PANTHER" id="PTHR11616">
    <property type="entry name" value="SODIUM/CHLORIDE DEPENDENT TRANSPORTER"/>
    <property type="match status" value="1"/>
</dbReference>
<keyword evidence="2" id="KW-0813">Transport</keyword>